<keyword evidence="8" id="KW-1185">Reference proteome</keyword>
<feature type="transmembrane region" description="Helical" evidence="6">
    <location>
        <begin position="123"/>
        <end position="145"/>
    </location>
</feature>
<evidence type="ECO:0000256" key="2">
    <source>
        <dbReference type="ARBA" id="ARBA00022692"/>
    </source>
</evidence>
<dbReference type="EMBL" id="JACHOR010000001">
    <property type="protein sequence ID" value="MBB5744606.1"/>
    <property type="molecule type" value="Genomic_DNA"/>
</dbReference>
<gene>
    <name evidence="7" type="ORF">GGR13_000178</name>
</gene>
<dbReference type="GO" id="GO:0016020">
    <property type="term" value="C:membrane"/>
    <property type="evidence" value="ECO:0007669"/>
    <property type="project" value="UniProtKB-SubCell"/>
</dbReference>
<dbReference type="InterPro" id="IPR004254">
    <property type="entry name" value="AdipoR/HlyIII-related"/>
</dbReference>
<dbReference type="Pfam" id="PF03006">
    <property type="entry name" value="HlyIII"/>
    <property type="match status" value="1"/>
</dbReference>
<evidence type="ECO:0000256" key="3">
    <source>
        <dbReference type="ARBA" id="ARBA00022989"/>
    </source>
</evidence>
<keyword evidence="5" id="KW-0862">Zinc</keyword>
<organism evidence="7 8">
    <name type="scientific">Brevundimonas variabilis</name>
    <dbReference type="NCBI Taxonomy" id="74312"/>
    <lineage>
        <taxon>Bacteria</taxon>
        <taxon>Pseudomonadati</taxon>
        <taxon>Pseudomonadota</taxon>
        <taxon>Alphaproteobacteria</taxon>
        <taxon>Caulobacterales</taxon>
        <taxon>Caulobacteraceae</taxon>
        <taxon>Brevundimonas</taxon>
    </lineage>
</organism>
<feature type="transmembrane region" description="Helical" evidence="6">
    <location>
        <begin position="99"/>
        <end position="117"/>
    </location>
</feature>
<feature type="transmembrane region" description="Helical" evidence="6">
    <location>
        <begin position="34"/>
        <end position="57"/>
    </location>
</feature>
<sequence length="240" mass="25798">MMLHLKSLLARVCTPDALDLTEHYQTRGERLADLWVHIVGLVFAAVGGVVLAIFAAIHAGIGTTVATSIYAICLIAMLAASTVYNQARPGRARPVLRRLDEAAIFLMIAGSYTPFTTQRFEGWWSIGFTVAVWAIAFSGVIAKLLAPRISDAFWSAVYAVFGWLAIIALKPMIETVHPIALGLLVLGGLIYTAGVFVFISPRVKYRRAIWHGFVVTGASVHWAAVLVGVILAPTGLLAAA</sequence>
<dbReference type="Proteomes" id="UP000545037">
    <property type="component" value="Unassembled WGS sequence"/>
</dbReference>
<dbReference type="RefSeq" id="WP_183211586.1">
    <property type="nucleotide sequence ID" value="NZ_JACHOR010000001.1"/>
</dbReference>
<evidence type="ECO:0000256" key="5">
    <source>
        <dbReference type="PIRSR" id="PIRSR604254-1"/>
    </source>
</evidence>
<dbReference type="PANTHER" id="PTHR20855:SF3">
    <property type="entry name" value="LD03007P"/>
    <property type="match status" value="1"/>
</dbReference>
<accession>A0A7W9CFI3</accession>
<evidence type="ECO:0000313" key="8">
    <source>
        <dbReference type="Proteomes" id="UP000545037"/>
    </source>
</evidence>
<name>A0A7W9CFI3_9CAUL</name>
<dbReference type="PANTHER" id="PTHR20855">
    <property type="entry name" value="ADIPOR/PROGESTIN RECEPTOR-RELATED"/>
    <property type="match status" value="1"/>
</dbReference>
<keyword evidence="3 6" id="KW-1133">Transmembrane helix</keyword>
<proteinExistence type="predicted"/>
<feature type="transmembrane region" description="Helical" evidence="6">
    <location>
        <begin position="179"/>
        <end position="199"/>
    </location>
</feature>
<keyword evidence="2 6" id="KW-0812">Transmembrane</keyword>
<feature type="transmembrane region" description="Helical" evidence="6">
    <location>
        <begin position="208"/>
        <end position="232"/>
    </location>
</feature>
<evidence type="ECO:0000256" key="6">
    <source>
        <dbReference type="SAM" id="Phobius"/>
    </source>
</evidence>
<feature type="transmembrane region" description="Helical" evidence="6">
    <location>
        <begin position="152"/>
        <end position="173"/>
    </location>
</feature>
<reference evidence="7 8" key="1">
    <citation type="submission" date="2020-08" db="EMBL/GenBank/DDBJ databases">
        <title>Genomic Encyclopedia of Type Strains, Phase IV (KMG-IV): sequencing the most valuable type-strain genomes for metagenomic binning, comparative biology and taxonomic classification.</title>
        <authorList>
            <person name="Goeker M."/>
        </authorList>
    </citation>
    <scope>NUCLEOTIDE SEQUENCE [LARGE SCALE GENOMIC DNA]</scope>
    <source>
        <strain evidence="7 8">DSM 4737</strain>
    </source>
</reference>
<dbReference type="GO" id="GO:0046872">
    <property type="term" value="F:metal ion binding"/>
    <property type="evidence" value="ECO:0007669"/>
    <property type="project" value="UniProtKB-KW"/>
</dbReference>
<comment type="subcellular location">
    <subcellularLocation>
        <location evidence="1">Membrane</location>
        <topology evidence="1">Multi-pass membrane protein</topology>
    </subcellularLocation>
</comment>
<evidence type="ECO:0000256" key="1">
    <source>
        <dbReference type="ARBA" id="ARBA00004141"/>
    </source>
</evidence>
<dbReference type="AlphaFoldDB" id="A0A7W9CFI3"/>
<evidence type="ECO:0000256" key="4">
    <source>
        <dbReference type="ARBA" id="ARBA00023136"/>
    </source>
</evidence>
<feature type="binding site" evidence="5">
    <location>
        <position position="211"/>
    </location>
    <ligand>
        <name>Zn(2+)</name>
        <dbReference type="ChEBI" id="CHEBI:29105"/>
    </ligand>
</feature>
<keyword evidence="4 6" id="KW-0472">Membrane</keyword>
<protein>
    <submittedName>
        <fullName evidence="7">Hemolysin III</fullName>
    </submittedName>
</protein>
<evidence type="ECO:0000313" key="7">
    <source>
        <dbReference type="EMBL" id="MBB5744606.1"/>
    </source>
</evidence>
<comment type="caution">
    <text evidence="7">The sequence shown here is derived from an EMBL/GenBank/DDBJ whole genome shotgun (WGS) entry which is preliminary data.</text>
</comment>
<feature type="transmembrane region" description="Helical" evidence="6">
    <location>
        <begin position="69"/>
        <end position="87"/>
    </location>
</feature>
<keyword evidence="5" id="KW-0479">Metal-binding</keyword>